<dbReference type="EMBL" id="CP034184">
    <property type="protein sequence ID" value="AZI43988.1"/>
    <property type="molecule type" value="Genomic_DNA"/>
</dbReference>
<gene>
    <name evidence="1" type="ORF">EHF33_13750</name>
</gene>
<evidence type="ECO:0000313" key="2">
    <source>
        <dbReference type="Proteomes" id="UP000276417"/>
    </source>
</evidence>
<reference evidence="1 2" key="1">
    <citation type="submission" date="2018-11" db="EMBL/GenBank/DDBJ databases">
        <title>Deinococcus shelandsis sp. nov., isolated from South Shetland Islands soil of Antarctica.</title>
        <authorList>
            <person name="Tian J."/>
        </authorList>
    </citation>
    <scope>NUCLEOTIDE SEQUENCE [LARGE SCALE GENOMIC DNA]</scope>
    <source>
        <strain evidence="1 2">S14-83T</strain>
    </source>
</reference>
<accession>A0A3G8YFC7</accession>
<dbReference type="RefSeq" id="WP_124873221.1">
    <property type="nucleotide sequence ID" value="NZ_CP034184.1"/>
</dbReference>
<sequence>MKPKRTRTPLDLTATIASAAQHLSLKSELRRTHGQNAHSFVITSTAQLSVYDAAGQEVWPARNVPDDQLLALAQDAAALHGFGHWLLDDATDQQPNGEWRAISNPPLLNLPW</sequence>
<evidence type="ECO:0000313" key="1">
    <source>
        <dbReference type="EMBL" id="AZI43988.1"/>
    </source>
</evidence>
<dbReference type="AlphaFoldDB" id="A0A3G8YFC7"/>
<protein>
    <submittedName>
        <fullName evidence="1">Uncharacterized protein</fullName>
    </submittedName>
</protein>
<name>A0A3G8YFC7_9DEIO</name>
<keyword evidence="2" id="KW-1185">Reference proteome</keyword>
<organism evidence="1 2">
    <name type="scientific">Deinococcus psychrotolerans</name>
    <dbReference type="NCBI Taxonomy" id="2489213"/>
    <lineage>
        <taxon>Bacteria</taxon>
        <taxon>Thermotogati</taxon>
        <taxon>Deinococcota</taxon>
        <taxon>Deinococci</taxon>
        <taxon>Deinococcales</taxon>
        <taxon>Deinococcaceae</taxon>
        <taxon>Deinococcus</taxon>
    </lineage>
</organism>
<dbReference type="KEGG" id="dph:EHF33_13750"/>
<dbReference type="Proteomes" id="UP000276417">
    <property type="component" value="Chromosome 2"/>
</dbReference>
<proteinExistence type="predicted"/>